<protein>
    <submittedName>
        <fullName evidence="2">Uncharacterized protein</fullName>
    </submittedName>
</protein>
<organism evidence="2 3">
    <name type="scientific">Phyllosticta paracitricarpa</name>
    <dbReference type="NCBI Taxonomy" id="2016321"/>
    <lineage>
        <taxon>Eukaryota</taxon>
        <taxon>Fungi</taxon>
        <taxon>Dikarya</taxon>
        <taxon>Ascomycota</taxon>
        <taxon>Pezizomycotina</taxon>
        <taxon>Dothideomycetes</taxon>
        <taxon>Dothideomycetes incertae sedis</taxon>
        <taxon>Botryosphaeriales</taxon>
        <taxon>Phyllostictaceae</taxon>
        <taxon>Phyllosticta</taxon>
    </lineage>
</organism>
<reference evidence="2 3" key="1">
    <citation type="submission" date="2024-04" db="EMBL/GenBank/DDBJ databases">
        <title>Phyllosticta paracitricarpa is synonymous to the EU quarantine fungus P. citricarpa based on phylogenomic analyses.</title>
        <authorList>
            <consortium name="Lawrence Berkeley National Laboratory"/>
            <person name="Van ingen-buijs V.A."/>
            <person name="Van westerhoven A.C."/>
            <person name="Haridas S."/>
            <person name="Skiadas P."/>
            <person name="Martin F."/>
            <person name="Groenewald J.Z."/>
            <person name="Crous P.W."/>
            <person name="Seidl M.F."/>
        </authorList>
    </citation>
    <scope>NUCLEOTIDE SEQUENCE [LARGE SCALE GENOMIC DNA]</scope>
    <source>
        <strain evidence="2 3">CBS 141358</strain>
    </source>
</reference>
<feature type="compositionally biased region" description="Polar residues" evidence="1">
    <location>
        <begin position="70"/>
        <end position="87"/>
    </location>
</feature>
<evidence type="ECO:0000256" key="1">
    <source>
        <dbReference type="SAM" id="MobiDB-lite"/>
    </source>
</evidence>
<evidence type="ECO:0000313" key="2">
    <source>
        <dbReference type="EMBL" id="KAK7607907.1"/>
    </source>
</evidence>
<name>A0ABR1MY56_9PEZI</name>
<accession>A0ABR1MY56</accession>
<dbReference type="Proteomes" id="UP001367316">
    <property type="component" value="Unassembled WGS sequence"/>
</dbReference>
<comment type="caution">
    <text evidence="2">The sequence shown here is derived from an EMBL/GenBank/DDBJ whole genome shotgun (WGS) entry which is preliminary data.</text>
</comment>
<keyword evidence="3" id="KW-1185">Reference proteome</keyword>
<evidence type="ECO:0000313" key="3">
    <source>
        <dbReference type="Proteomes" id="UP001367316"/>
    </source>
</evidence>
<proteinExistence type="predicted"/>
<dbReference type="EMBL" id="JBBPBF010000032">
    <property type="protein sequence ID" value="KAK7607907.1"/>
    <property type="molecule type" value="Genomic_DNA"/>
</dbReference>
<feature type="region of interest" description="Disordered" evidence="1">
    <location>
        <begin position="70"/>
        <end position="91"/>
    </location>
</feature>
<gene>
    <name evidence="2" type="ORF">JOL62DRAFT_606099</name>
</gene>
<sequence length="206" mass="22732">MSSSSITAQTSILSTSTFTSIGTPNAMSAPNMPESYATLFSAYNLGDGVEPRVPSPLSSTYIYVDIPGTSAPQTGPTSSHDSSSTLNGAKKENTLPNMATAFIEWERHRRLRQSHGLLRRLLSASIFGNVALGCCDCKLWLDIPNLFHFLAAWFFLRGLHYYIWQRVGGRNLRRPTRSRDLLNLRDETVHEKIFGSVGSEFNAAAT</sequence>